<evidence type="ECO:0000313" key="2">
    <source>
        <dbReference type="Proteomes" id="UP000031668"/>
    </source>
</evidence>
<proteinExistence type="predicted"/>
<accession>A0A0C2IPM8</accession>
<name>A0A0C2IPM8_THEKT</name>
<keyword evidence="2" id="KW-1185">Reference proteome</keyword>
<reference evidence="1 2" key="1">
    <citation type="journal article" date="2014" name="Genome Biol. Evol.">
        <title>The genome of the myxosporean Thelohanellus kitauei shows adaptations to nutrient acquisition within its fish host.</title>
        <authorList>
            <person name="Yang Y."/>
            <person name="Xiong J."/>
            <person name="Zhou Z."/>
            <person name="Huo F."/>
            <person name="Miao W."/>
            <person name="Ran C."/>
            <person name="Liu Y."/>
            <person name="Zhang J."/>
            <person name="Feng J."/>
            <person name="Wang M."/>
            <person name="Wang M."/>
            <person name="Wang L."/>
            <person name="Yao B."/>
        </authorList>
    </citation>
    <scope>NUCLEOTIDE SEQUENCE [LARGE SCALE GENOMIC DNA]</scope>
    <source>
        <strain evidence="1">Wuqing</strain>
    </source>
</reference>
<evidence type="ECO:0000313" key="1">
    <source>
        <dbReference type="EMBL" id="KII67439.1"/>
    </source>
</evidence>
<gene>
    <name evidence="1" type="ORF">RF11_07824</name>
</gene>
<sequence length="143" mass="17290">MNETATKSNVILDIPLDIIVSASISNNFMMVDYWDLQQEILNRIVIKFSYRNDDKFALKILTEFHTFYMCRNVNEDIQNRQTIMRPFNVLDAIYHRYPVRLNTRKYKHYMFDVRYTRRDVYDISRKTLESFSCDTSNSKDDEE</sequence>
<dbReference type="Proteomes" id="UP000031668">
    <property type="component" value="Unassembled WGS sequence"/>
</dbReference>
<dbReference type="EMBL" id="JWZT01003185">
    <property type="protein sequence ID" value="KII67439.1"/>
    <property type="molecule type" value="Genomic_DNA"/>
</dbReference>
<dbReference type="AlphaFoldDB" id="A0A0C2IPM8"/>
<organism evidence="1 2">
    <name type="scientific">Thelohanellus kitauei</name>
    <name type="common">Myxosporean</name>
    <dbReference type="NCBI Taxonomy" id="669202"/>
    <lineage>
        <taxon>Eukaryota</taxon>
        <taxon>Metazoa</taxon>
        <taxon>Cnidaria</taxon>
        <taxon>Myxozoa</taxon>
        <taxon>Myxosporea</taxon>
        <taxon>Bivalvulida</taxon>
        <taxon>Platysporina</taxon>
        <taxon>Myxobolidae</taxon>
        <taxon>Thelohanellus</taxon>
    </lineage>
</organism>
<comment type="caution">
    <text evidence="1">The sequence shown here is derived from an EMBL/GenBank/DDBJ whole genome shotgun (WGS) entry which is preliminary data.</text>
</comment>
<protein>
    <submittedName>
        <fullName evidence="1">Uncharacterized protein</fullName>
    </submittedName>
</protein>